<proteinExistence type="predicted"/>
<dbReference type="Proteomes" id="UP000708208">
    <property type="component" value="Unassembled WGS sequence"/>
</dbReference>
<evidence type="ECO:0000313" key="2">
    <source>
        <dbReference type="Proteomes" id="UP000708208"/>
    </source>
</evidence>
<gene>
    <name evidence="1" type="ORF">AFUS01_LOCUS19733</name>
</gene>
<organism evidence="1 2">
    <name type="scientific">Allacma fusca</name>
    <dbReference type="NCBI Taxonomy" id="39272"/>
    <lineage>
        <taxon>Eukaryota</taxon>
        <taxon>Metazoa</taxon>
        <taxon>Ecdysozoa</taxon>
        <taxon>Arthropoda</taxon>
        <taxon>Hexapoda</taxon>
        <taxon>Collembola</taxon>
        <taxon>Symphypleona</taxon>
        <taxon>Sminthuridae</taxon>
        <taxon>Allacma</taxon>
    </lineage>
</organism>
<keyword evidence="2" id="KW-1185">Reference proteome</keyword>
<dbReference type="AlphaFoldDB" id="A0A8J2KTJ5"/>
<comment type="caution">
    <text evidence="1">The sequence shown here is derived from an EMBL/GenBank/DDBJ whole genome shotgun (WGS) entry which is preliminary data.</text>
</comment>
<reference evidence="1" key="1">
    <citation type="submission" date="2021-06" db="EMBL/GenBank/DDBJ databases">
        <authorList>
            <person name="Hodson N. C."/>
            <person name="Mongue J. A."/>
            <person name="Jaron S. K."/>
        </authorList>
    </citation>
    <scope>NUCLEOTIDE SEQUENCE</scope>
</reference>
<name>A0A8J2KTJ5_9HEXA</name>
<protein>
    <submittedName>
        <fullName evidence="1">Uncharacterized protein</fullName>
    </submittedName>
</protein>
<dbReference type="EMBL" id="CAJVCH010206391">
    <property type="protein sequence ID" value="CAG7731126.1"/>
    <property type="molecule type" value="Genomic_DNA"/>
</dbReference>
<sequence length="110" mass="12796">MDNPSGLIVRKNMTIWDRYLLWWGLSGLSLQKVSGKFCISCEVPGHHYEFCLHTTRALPKKPSYEAQLSCARFCAYSSKFFTAEDKQFKHEVQRLEIKHAPPIIYPDMID</sequence>
<evidence type="ECO:0000313" key="1">
    <source>
        <dbReference type="EMBL" id="CAG7731126.1"/>
    </source>
</evidence>
<accession>A0A8J2KTJ5</accession>